<feature type="binding site" evidence="9">
    <location>
        <begin position="88"/>
        <end position="90"/>
    </location>
    <ligand>
        <name>ATP</name>
        <dbReference type="ChEBI" id="CHEBI:30616"/>
    </ligand>
</feature>
<evidence type="ECO:0000256" key="3">
    <source>
        <dbReference type="ARBA" id="ARBA00022695"/>
    </source>
</evidence>
<feature type="binding site" evidence="9">
    <location>
        <position position="17"/>
    </location>
    <ligand>
        <name>ATP</name>
        <dbReference type="ChEBI" id="CHEBI:30616"/>
    </ligand>
</feature>
<evidence type="ECO:0000313" key="11">
    <source>
        <dbReference type="EMBL" id="GGL67420.1"/>
    </source>
</evidence>
<name>A0A917SAA9_9ACTN</name>
<keyword evidence="4 9" id="KW-0547">Nucleotide-binding</keyword>
<dbReference type="CDD" id="cd02163">
    <property type="entry name" value="PPAT"/>
    <property type="match status" value="1"/>
</dbReference>
<comment type="caution">
    <text evidence="11">The sequence shown here is derived from an EMBL/GenBank/DDBJ whole genome shotgun (WGS) entry which is preliminary data.</text>
</comment>
<evidence type="ECO:0000256" key="5">
    <source>
        <dbReference type="ARBA" id="ARBA00022840"/>
    </source>
</evidence>
<dbReference type="NCBIfam" id="TIGR00125">
    <property type="entry name" value="cyt_tran_rel"/>
    <property type="match status" value="1"/>
</dbReference>
<dbReference type="InterPro" id="IPR004821">
    <property type="entry name" value="Cyt_trans-like"/>
</dbReference>
<dbReference type="InterPro" id="IPR001980">
    <property type="entry name" value="PPAT"/>
</dbReference>
<evidence type="ECO:0000259" key="10">
    <source>
        <dbReference type="Pfam" id="PF01467"/>
    </source>
</evidence>
<feature type="binding site" evidence="9">
    <location>
        <position position="87"/>
    </location>
    <ligand>
        <name>substrate</name>
    </ligand>
</feature>
<dbReference type="NCBIfam" id="TIGR01510">
    <property type="entry name" value="coaD_prev_kdtB"/>
    <property type="match status" value="1"/>
</dbReference>
<comment type="catalytic activity">
    <reaction evidence="8 9">
        <text>(R)-4'-phosphopantetheine + ATP + H(+) = 3'-dephospho-CoA + diphosphate</text>
        <dbReference type="Rhea" id="RHEA:19801"/>
        <dbReference type="ChEBI" id="CHEBI:15378"/>
        <dbReference type="ChEBI" id="CHEBI:30616"/>
        <dbReference type="ChEBI" id="CHEBI:33019"/>
        <dbReference type="ChEBI" id="CHEBI:57328"/>
        <dbReference type="ChEBI" id="CHEBI:61723"/>
        <dbReference type="EC" id="2.7.7.3"/>
    </reaction>
</comment>
<dbReference type="SUPFAM" id="SSF52374">
    <property type="entry name" value="Nucleotidylyl transferase"/>
    <property type="match status" value="1"/>
</dbReference>
<dbReference type="GO" id="GO:0005737">
    <property type="term" value="C:cytoplasm"/>
    <property type="evidence" value="ECO:0007669"/>
    <property type="project" value="UniProtKB-SubCell"/>
</dbReference>
<evidence type="ECO:0000256" key="8">
    <source>
        <dbReference type="ARBA" id="ARBA00029346"/>
    </source>
</evidence>
<evidence type="ECO:0000256" key="6">
    <source>
        <dbReference type="ARBA" id="ARBA00022842"/>
    </source>
</evidence>
<dbReference type="Gene3D" id="3.40.50.620">
    <property type="entry name" value="HUPs"/>
    <property type="match status" value="1"/>
</dbReference>
<feature type="binding site" evidence="9">
    <location>
        <position position="73"/>
    </location>
    <ligand>
        <name>substrate</name>
    </ligand>
</feature>
<evidence type="ECO:0000256" key="9">
    <source>
        <dbReference type="HAMAP-Rule" id="MF_00151"/>
    </source>
</evidence>
<feature type="binding site" evidence="9">
    <location>
        <begin position="122"/>
        <end position="128"/>
    </location>
    <ligand>
        <name>ATP</name>
        <dbReference type="ChEBI" id="CHEBI:30616"/>
    </ligand>
</feature>
<dbReference type="AlphaFoldDB" id="A0A917SAA9"/>
<dbReference type="GO" id="GO:0004595">
    <property type="term" value="F:pantetheine-phosphate adenylyltransferase activity"/>
    <property type="evidence" value="ECO:0007669"/>
    <property type="project" value="UniProtKB-UniRule"/>
</dbReference>
<keyword evidence="12" id="KW-1185">Reference proteome</keyword>
<dbReference type="PRINTS" id="PR01020">
    <property type="entry name" value="LPSBIOSNTHSS"/>
</dbReference>
<comment type="function">
    <text evidence="9">Reversibly transfers an adenylyl group from ATP to 4'-phosphopantetheine, yielding dephospho-CoA (dPCoA) and pyrophosphate.</text>
</comment>
<reference evidence="11" key="1">
    <citation type="journal article" date="2014" name="Int. J. Syst. Evol. Microbiol.">
        <title>Complete genome sequence of Corynebacterium casei LMG S-19264T (=DSM 44701T), isolated from a smear-ripened cheese.</title>
        <authorList>
            <consortium name="US DOE Joint Genome Institute (JGI-PGF)"/>
            <person name="Walter F."/>
            <person name="Albersmeier A."/>
            <person name="Kalinowski J."/>
            <person name="Ruckert C."/>
        </authorList>
    </citation>
    <scope>NUCLEOTIDE SEQUENCE</scope>
    <source>
        <strain evidence="11">CGMCC 4.7306</strain>
    </source>
</reference>
<keyword evidence="5 9" id="KW-0067">ATP-binding</keyword>
<dbReference type="PANTHER" id="PTHR21342:SF1">
    <property type="entry name" value="PHOSPHOPANTETHEINE ADENYLYLTRANSFERASE"/>
    <property type="match status" value="1"/>
</dbReference>
<dbReference type="GO" id="GO:0015937">
    <property type="term" value="P:coenzyme A biosynthetic process"/>
    <property type="evidence" value="ECO:0007669"/>
    <property type="project" value="UniProtKB-UniRule"/>
</dbReference>
<protein>
    <recommendedName>
        <fullName evidence="9">Phosphopantetheine adenylyltransferase</fullName>
        <ecNumber evidence="9">2.7.7.3</ecNumber>
    </recommendedName>
    <alternativeName>
        <fullName evidence="9">Dephospho-CoA pyrophosphorylase</fullName>
    </alternativeName>
    <alternativeName>
        <fullName evidence="9">Pantetheine-phosphate adenylyltransferase</fullName>
        <shortName evidence="9">PPAT</shortName>
    </alternativeName>
</protein>
<comment type="similarity">
    <text evidence="9">Belongs to the bacterial CoaD family.</text>
</comment>
<keyword evidence="2 9" id="KW-0808">Transferase</keyword>
<feature type="binding site" evidence="9">
    <location>
        <position position="9"/>
    </location>
    <ligand>
        <name>substrate</name>
    </ligand>
</feature>
<evidence type="ECO:0000256" key="7">
    <source>
        <dbReference type="ARBA" id="ARBA00022993"/>
    </source>
</evidence>
<feature type="site" description="Transition state stabilizer" evidence="9">
    <location>
        <position position="17"/>
    </location>
</feature>
<evidence type="ECO:0000256" key="2">
    <source>
        <dbReference type="ARBA" id="ARBA00022679"/>
    </source>
</evidence>
<keyword evidence="7 9" id="KW-0173">Coenzyme A biosynthesis</keyword>
<dbReference type="RefSeq" id="WP_188895924.1">
    <property type="nucleotide sequence ID" value="NZ_BMMZ01000006.1"/>
</dbReference>
<accession>A0A917SAA9</accession>
<proteinExistence type="inferred from homology"/>
<keyword evidence="6 9" id="KW-0460">Magnesium</keyword>
<dbReference type="InterPro" id="IPR014729">
    <property type="entry name" value="Rossmann-like_a/b/a_fold"/>
</dbReference>
<keyword evidence="3 9" id="KW-0548">Nucleotidyltransferase</keyword>
<reference evidence="11" key="2">
    <citation type="submission" date="2020-09" db="EMBL/GenBank/DDBJ databases">
        <authorList>
            <person name="Sun Q."/>
            <person name="Zhou Y."/>
        </authorList>
    </citation>
    <scope>NUCLEOTIDE SEQUENCE</scope>
    <source>
        <strain evidence="11">CGMCC 4.7306</strain>
    </source>
</reference>
<feature type="binding site" evidence="9">
    <location>
        <position position="98"/>
    </location>
    <ligand>
        <name>ATP</name>
        <dbReference type="ChEBI" id="CHEBI:30616"/>
    </ligand>
</feature>
<keyword evidence="1 9" id="KW-0963">Cytoplasm</keyword>
<sequence length="160" mass="17487">MRRAACPGSYDPPTLGHLDVITRTAAIFDHVHVLVGFNPNKPGLFEPSERVELLEEALADLPGVEVHQFAGLTVDYCRDNRIGTVVKGIRGAVDLDYEAQMAQLNRMMTGLETLFLPAEPQWAAVSSSLVRDIARLGGSFDQFVTPQIAARTRQKLAPSS</sequence>
<feature type="binding site" evidence="9">
    <location>
        <position position="41"/>
    </location>
    <ligand>
        <name>substrate</name>
    </ligand>
</feature>
<evidence type="ECO:0000256" key="4">
    <source>
        <dbReference type="ARBA" id="ARBA00022741"/>
    </source>
</evidence>
<dbReference type="GO" id="GO:0005524">
    <property type="term" value="F:ATP binding"/>
    <property type="evidence" value="ECO:0007669"/>
    <property type="project" value="UniProtKB-KW"/>
</dbReference>
<gene>
    <name evidence="9 11" type="primary">coaD</name>
    <name evidence="11" type="ORF">GCM10011575_27410</name>
</gene>
<organism evidence="11 12">
    <name type="scientific">Microlunatus endophyticus</name>
    <dbReference type="NCBI Taxonomy" id="1716077"/>
    <lineage>
        <taxon>Bacteria</taxon>
        <taxon>Bacillati</taxon>
        <taxon>Actinomycetota</taxon>
        <taxon>Actinomycetes</taxon>
        <taxon>Propionibacteriales</taxon>
        <taxon>Propionibacteriaceae</taxon>
        <taxon>Microlunatus</taxon>
    </lineage>
</organism>
<comment type="pathway">
    <text evidence="9">Cofactor biosynthesis; coenzyme A biosynthesis; CoA from (R)-pantothenate: step 4/5.</text>
</comment>
<feature type="binding site" evidence="9">
    <location>
        <begin position="9"/>
        <end position="10"/>
    </location>
    <ligand>
        <name>ATP</name>
        <dbReference type="ChEBI" id="CHEBI:30616"/>
    </ligand>
</feature>
<comment type="cofactor">
    <cofactor evidence="9">
        <name>Mg(2+)</name>
        <dbReference type="ChEBI" id="CHEBI:18420"/>
    </cofactor>
</comment>
<dbReference type="EMBL" id="BMMZ01000006">
    <property type="protein sequence ID" value="GGL67420.1"/>
    <property type="molecule type" value="Genomic_DNA"/>
</dbReference>
<dbReference type="EC" id="2.7.7.3" evidence="9"/>
<feature type="domain" description="Cytidyltransferase-like" evidence="10">
    <location>
        <begin position="6"/>
        <end position="132"/>
    </location>
</feature>
<evidence type="ECO:0000256" key="1">
    <source>
        <dbReference type="ARBA" id="ARBA00022490"/>
    </source>
</evidence>
<dbReference type="Proteomes" id="UP000613840">
    <property type="component" value="Unassembled WGS sequence"/>
</dbReference>
<comment type="subunit">
    <text evidence="9">Homohexamer.</text>
</comment>
<comment type="subcellular location">
    <subcellularLocation>
        <location evidence="9">Cytoplasm</location>
    </subcellularLocation>
</comment>
<evidence type="ECO:0000313" key="12">
    <source>
        <dbReference type="Proteomes" id="UP000613840"/>
    </source>
</evidence>
<dbReference type="Pfam" id="PF01467">
    <property type="entry name" value="CTP_transf_like"/>
    <property type="match status" value="1"/>
</dbReference>
<dbReference type="PANTHER" id="PTHR21342">
    <property type="entry name" value="PHOSPHOPANTETHEINE ADENYLYLTRANSFERASE"/>
    <property type="match status" value="1"/>
</dbReference>
<dbReference type="HAMAP" id="MF_00151">
    <property type="entry name" value="PPAT_bact"/>
    <property type="match status" value="1"/>
</dbReference>